<sequence>MLTKKINMCLRALSAAFFSFVLCVSTVTADVRPKFIQISPAFGARNPPPYTVVNIVAEARLPSDFLEEMKLVEERKAQSRFLADVDQKAKEASQVFRSLKIDRQRISRTLDAIRSQVLN</sequence>
<dbReference type="EMBL" id="KE138826">
    <property type="protein sequence ID" value="EPT30687.1"/>
    <property type="molecule type" value="Genomic_DNA"/>
</dbReference>
<evidence type="ECO:0000313" key="1">
    <source>
        <dbReference type="EMBL" id="EPT30687.1"/>
    </source>
</evidence>
<dbReference type="VEuPathDB" id="ToxoDB:TGME49_240620"/>
<name>A0A125YW35_TOXGM</name>
<dbReference type="KEGG" id="tgo:TGME49_240620"/>
<dbReference type="AlphaFoldDB" id="A0A125YW35"/>
<dbReference type="RefSeq" id="XP_002366681.1">
    <property type="nucleotide sequence ID" value="XM_002366640.2"/>
</dbReference>
<proteinExistence type="predicted"/>
<dbReference type="Proteomes" id="UP000001529">
    <property type="component" value="Chromosome VI"/>
</dbReference>
<gene>
    <name evidence="1" type="ORF">TGME49_240620</name>
</gene>
<dbReference type="GeneID" id="7894682"/>
<evidence type="ECO:0000313" key="2">
    <source>
        <dbReference type="Proteomes" id="UP000001529"/>
    </source>
</evidence>
<organism evidence="1 2">
    <name type="scientific">Toxoplasma gondii (strain ATCC 50611 / Me49)</name>
    <dbReference type="NCBI Taxonomy" id="508771"/>
    <lineage>
        <taxon>Eukaryota</taxon>
        <taxon>Sar</taxon>
        <taxon>Alveolata</taxon>
        <taxon>Apicomplexa</taxon>
        <taxon>Conoidasida</taxon>
        <taxon>Coccidia</taxon>
        <taxon>Eucoccidiorida</taxon>
        <taxon>Eimeriorina</taxon>
        <taxon>Sarcocystidae</taxon>
        <taxon>Toxoplasma</taxon>
    </lineage>
</organism>
<dbReference type="EMBL" id="CM002040">
    <property type="protein sequence ID" value="EPT30687.1"/>
    <property type="molecule type" value="Genomic_DNA"/>
</dbReference>
<keyword evidence="2" id="KW-1185">Reference proteome</keyword>
<dbReference type="OrthoDB" id="10327374at2759"/>
<accession>A0A125YW35</accession>
<protein>
    <submittedName>
        <fullName evidence="1">Uncharacterized protein</fullName>
    </submittedName>
</protein>
<reference evidence="1" key="1">
    <citation type="submission" date="2013-04" db="EMBL/GenBank/DDBJ databases">
        <authorList>
            <person name="Sibley D."/>
            <person name="Venepally P."/>
            <person name="Karamycheva S."/>
            <person name="Hadjithomas M."/>
            <person name="Khan A."/>
            <person name="Brunk B."/>
            <person name="Roos D."/>
            <person name="Caler E."/>
            <person name="Lorenzi H."/>
        </authorList>
    </citation>
    <scope>NUCLEOTIDE SEQUENCE [LARGE SCALE GENOMIC DNA]</scope>
    <source>
        <strain evidence="1">ME49</strain>
    </source>
</reference>